<evidence type="ECO:0000256" key="2">
    <source>
        <dbReference type="ARBA" id="ARBA00022723"/>
    </source>
</evidence>
<dbReference type="PANTHER" id="PTHR23080">
    <property type="entry name" value="THAP DOMAIN PROTEIN"/>
    <property type="match status" value="1"/>
</dbReference>
<feature type="compositionally biased region" description="Polar residues" evidence="7">
    <location>
        <begin position="108"/>
        <end position="119"/>
    </location>
</feature>
<gene>
    <name evidence="9" type="ORF">Bhyg_12183</name>
</gene>
<sequence length="408" mass="45941">MGHMKKCAVLGCPNTEASVPSKFLFCAPRDYATRGLWIQTTGKDYSHSSMFFVCEDHFDLTKDVDYYNVNGKPKLQKFTSPTLKLEGNIPAKTQVGLCATDFTREKSCSSPPSNVQSGPSKRKADDLTQSTDTSSGEPIDNVLKDMDYEPCQSDSSEEVEESDISEDEDSNLLASFDDSDSDYEEDDSNENNLMCRLTIMVMERNIQHYTGIPEASQYVIDSIIKTGISKRNVLLVLRKIRRHFKFWVMLSFKLFKHKYRNVQAIIDCFEISISKPSNPVDQALSYSSYKHSNTIKFLIAATPDGLISFISKGFTGRVTDNEIVKRSGFLEFIKENMEVLADRGFKDIAPDIMSKGGVLLKPPSTTAGIVFTAEEAKHCKTVAAIRIHIERVIRKLRYFAFLKPQNSL</sequence>
<dbReference type="EMBL" id="WJQU01000003">
    <property type="protein sequence ID" value="KAJ6639438.1"/>
    <property type="molecule type" value="Genomic_DNA"/>
</dbReference>
<keyword evidence="4" id="KW-0862">Zinc</keyword>
<dbReference type="GO" id="GO:0003677">
    <property type="term" value="F:DNA binding"/>
    <property type="evidence" value="ECO:0007669"/>
    <property type="project" value="UniProtKB-UniRule"/>
</dbReference>
<proteinExistence type="predicted"/>
<evidence type="ECO:0000259" key="8">
    <source>
        <dbReference type="PROSITE" id="PS50950"/>
    </source>
</evidence>
<evidence type="ECO:0000313" key="10">
    <source>
        <dbReference type="Proteomes" id="UP001151699"/>
    </source>
</evidence>
<dbReference type="PANTHER" id="PTHR23080:SF144">
    <property type="entry name" value="SPINDLE AND KINETOCHORE ASSOCIATED COMPLEX SUBUNIT 3"/>
    <property type="match status" value="1"/>
</dbReference>
<evidence type="ECO:0000256" key="4">
    <source>
        <dbReference type="ARBA" id="ARBA00022833"/>
    </source>
</evidence>
<evidence type="ECO:0000256" key="6">
    <source>
        <dbReference type="PROSITE-ProRule" id="PRU00309"/>
    </source>
</evidence>
<dbReference type="InterPro" id="IPR027806">
    <property type="entry name" value="HARBI1_dom"/>
</dbReference>
<organism evidence="9 10">
    <name type="scientific">Pseudolycoriella hygida</name>
    <dbReference type="NCBI Taxonomy" id="35572"/>
    <lineage>
        <taxon>Eukaryota</taxon>
        <taxon>Metazoa</taxon>
        <taxon>Ecdysozoa</taxon>
        <taxon>Arthropoda</taxon>
        <taxon>Hexapoda</taxon>
        <taxon>Insecta</taxon>
        <taxon>Pterygota</taxon>
        <taxon>Neoptera</taxon>
        <taxon>Endopterygota</taxon>
        <taxon>Diptera</taxon>
        <taxon>Nematocera</taxon>
        <taxon>Sciaroidea</taxon>
        <taxon>Sciaridae</taxon>
        <taxon>Pseudolycoriella</taxon>
    </lineage>
</organism>
<keyword evidence="3 6" id="KW-0863">Zinc-finger</keyword>
<feature type="compositionally biased region" description="Acidic residues" evidence="7">
    <location>
        <begin position="155"/>
        <end position="170"/>
    </location>
</feature>
<dbReference type="SMART" id="SM00980">
    <property type="entry name" value="THAP"/>
    <property type="match status" value="1"/>
</dbReference>
<dbReference type="GO" id="GO:0008270">
    <property type="term" value="F:zinc ion binding"/>
    <property type="evidence" value="ECO:0007669"/>
    <property type="project" value="UniProtKB-KW"/>
</dbReference>
<keyword evidence="5 6" id="KW-0238">DNA-binding</keyword>
<dbReference type="OrthoDB" id="7782839at2759"/>
<dbReference type="Pfam" id="PF05485">
    <property type="entry name" value="THAP"/>
    <property type="match status" value="1"/>
</dbReference>
<keyword evidence="2" id="KW-0479">Metal-binding</keyword>
<dbReference type="Proteomes" id="UP001151699">
    <property type="component" value="Chromosome X"/>
</dbReference>
<dbReference type="Pfam" id="PF13359">
    <property type="entry name" value="DDE_Tnp_4"/>
    <property type="match status" value="1"/>
</dbReference>
<evidence type="ECO:0000256" key="1">
    <source>
        <dbReference type="ARBA" id="ARBA00001968"/>
    </source>
</evidence>
<evidence type="ECO:0000313" key="9">
    <source>
        <dbReference type="EMBL" id="KAJ6639438.1"/>
    </source>
</evidence>
<feature type="region of interest" description="Disordered" evidence="7">
    <location>
        <begin position="104"/>
        <end position="170"/>
    </location>
</feature>
<dbReference type="AlphaFoldDB" id="A0A9Q0S111"/>
<protein>
    <recommendedName>
        <fullName evidence="8">THAP-type domain-containing protein</fullName>
    </recommendedName>
</protein>
<evidence type="ECO:0000256" key="3">
    <source>
        <dbReference type="ARBA" id="ARBA00022771"/>
    </source>
</evidence>
<comment type="cofactor">
    <cofactor evidence="1">
        <name>a divalent metal cation</name>
        <dbReference type="ChEBI" id="CHEBI:60240"/>
    </cofactor>
</comment>
<dbReference type="InterPro" id="IPR006612">
    <property type="entry name" value="THAP_Znf"/>
</dbReference>
<feature type="domain" description="THAP-type" evidence="8">
    <location>
        <begin position="1"/>
        <end position="84"/>
    </location>
</feature>
<evidence type="ECO:0000256" key="5">
    <source>
        <dbReference type="ARBA" id="ARBA00023125"/>
    </source>
</evidence>
<evidence type="ECO:0000256" key="7">
    <source>
        <dbReference type="SAM" id="MobiDB-lite"/>
    </source>
</evidence>
<accession>A0A9Q0S111</accession>
<keyword evidence="10" id="KW-1185">Reference proteome</keyword>
<name>A0A9Q0S111_9DIPT</name>
<dbReference type="SUPFAM" id="SSF57716">
    <property type="entry name" value="Glucocorticoid receptor-like (DNA-binding domain)"/>
    <property type="match status" value="1"/>
</dbReference>
<feature type="non-terminal residue" evidence="9">
    <location>
        <position position="408"/>
    </location>
</feature>
<reference evidence="9" key="1">
    <citation type="submission" date="2022-07" db="EMBL/GenBank/DDBJ databases">
        <authorList>
            <person name="Trinca V."/>
            <person name="Uliana J.V.C."/>
            <person name="Torres T.T."/>
            <person name="Ward R.J."/>
            <person name="Monesi N."/>
        </authorList>
    </citation>
    <scope>NUCLEOTIDE SEQUENCE</scope>
    <source>
        <strain evidence="9">HSMRA1968</strain>
        <tissue evidence="9">Whole embryos</tissue>
    </source>
</reference>
<feature type="compositionally biased region" description="Polar residues" evidence="7">
    <location>
        <begin position="127"/>
        <end position="136"/>
    </location>
</feature>
<comment type="caution">
    <text evidence="9">The sequence shown here is derived from an EMBL/GenBank/DDBJ whole genome shotgun (WGS) entry which is preliminary data.</text>
</comment>
<dbReference type="PROSITE" id="PS50950">
    <property type="entry name" value="ZF_THAP"/>
    <property type="match status" value="1"/>
</dbReference>